<dbReference type="Proteomes" id="UP000003824">
    <property type="component" value="Unassembled WGS sequence"/>
</dbReference>
<dbReference type="InterPro" id="IPR020846">
    <property type="entry name" value="MFS_dom"/>
</dbReference>
<dbReference type="GO" id="GO:0005886">
    <property type="term" value="C:plasma membrane"/>
    <property type="evidence" value="ECO:0007669"/>
    <property type="project" value="UniProtKB-SubCell"/>
</dbReference>
<feature type="transmembrane region" description="Helical" evidence="9">
    <location>
        <begin position="578"/>
        <end position="597"/>
    </location>
</feature>
<dbReference type="PROSITE" id="PS50850">
    <property type="entry name" value="MFS"/>
    <property type="match status" value="1"/>
</dbReference>
<proteinExistence type="predicted"/>
<feature type="transmembrane region" description="Helical" evidence="9">
    <location>
        <begin position="443"/>
        <end position="464"/>
    </location>
</feature>
<feature type="transmembrane region" description="Helical" evidence="9">
    <location>
        <begin position="726"/>
        <end position="745"/>
    </location>
</feature>
<dbReference type="AlphaFoldDB" id="D6A728"/>
<name>D6A728_STRV1</name>
<feature type="transmembrane region" description="Helical" evidence="9">
    <location>
        <begin position="383"/>
        <end position="405"/>
    </location>
</feature>
<dbReference type="CDD" id="cd17321">
    <property type="entry name" value="MFS_MMR_MDR_like"/>
    <property type="match status" value="1"/>
</dbReference>
<keyword evidence="4 9" id="KW-0812">Transmembrane</keyword>
<evidence type="ECO:0000256" key="4">
    <source>
        <dbReference type="ARBA" id="ARBA00022692"/>
    </source>
</evidence>
<comment type="subcellular location">
    <subcellularLocation>
        <location evidence="1">Cell membrane</location>
        <topology evidence="1">Multi-pass membrane protein</topology>
    </subcellularLocation>
</comment>
<keyword evidence="6 9" id="KW-0472">Membrane</keyword>
<keyword evidence="7" id="KW-0046">Antibiotic resistance</keyword>
<dbReference type="GO" id="GO:0022857">
    <property type="term" value="F:transmembrane transporter activity"/>
    <property type="evidence" value="ECO:0007669"/>
    <property type="project" value="InterPro"/>
</dbReference>
<protein>
    <submittedName>
        <fullName evidence="11">Major facilitator superfamily MFS_1</fullName>
    </submittedName>
</protein>
<organism evidence="11 12">
    <name type="scientific">Streptomyces viridosporus (strain ATCC 14672 / DSM 40746 / JCM 4963 / KCTC 9882 / NRRL B-12104 / FH 1290)</name>
    <name type="common">Streptomyces ghanaensis</name>
    <dbReference type="NCBI Taxonomy" id="566461"/>
    <lineage>
        <taxon>Bacteria</taxon>
        <taxon>Bacillati</taxon>
        <taxon>Actinomycetota</taxon>
        <taxon>Actinomycetes</taxon>
        <taxon>Kitasatosporales</taxon>
        <taxon>Streptomycetaceae</taxon>
        <taxon>Streptomyces</taxon>
    </lineage>
</organism>
<evidence type="ECO:0000256" key="1">
    <source>
        <dbReference type="ARBA" id="ARBA00004651"/>
    </source>
</evidence>
<gene>
    <name evidence="11" type="ORF">SSFG_07090</name>
</gene>
<dbReference type="PANTHER" id="PTHR42718:SF49">
    <property type="entry name" value="EXPORT PROTEIN"/>
    <property type="match status" value="1"/>
</dbReference>
<evidence type="ECO:0000256" key="6">
    <source>
        <dbReference type="ARBA" id="ARBA00023136"/>
    </source>
</evidence>
<feature type="transmembrane region" description="Helical" evidence="9">
    <location>
        <begin position="325"/>
        <end position="344"/>
    </location>
</feature>
<feature type="transmembrane region" description="Helical" evidence="9">
    <location>
        <begin position="513"/>
        <end position="538"/>
    </location>
</feature>
<dbReference type="EMBL" id="DS999641">
    <property type="protein sequence ID" value="EFE71854.2"/>
    <property type="molecule type" value="Genomic_DNA"/>
</dbReference>
<feature type="transmembrane region" description="Helical" evidence="9">
    <location>
        <begin position="550"/>
        <end position="571"/>
    </location>
</feature>
<evidence type="ECO:0000256" key="8">
    <source>
        <dbReference type="SAM" id="MobiDB-lite"/>
    </source>
</evidence>
<dbReference type="Gene3D" id="1.20.1720.10">
    <property type="entry name" value="Multidrug resistance protein D"/>
    <property type="match status" value="1"/>
</dbReference>
<feature type="compositionally biased region" description="Basic and acidic residues" evidence="8">
    <location>
        <begin position="754"/>
        <end position="763"/>
    </location>
</feature>
<dbReference type="GO" id="GO:0046677">
    <property type="term" value="P:response to antibiotic"/>
    <property type="evidence" value="ECO:0007669"/>
    <property type="project" value="UniProtKB-KW"/>
</dbReference>
<reference evidence="12" key="1">
    <citation type="submission" date="2008-12" db="EMBL/GenBank/DDBJ databases">
        <title>Annotation of Streptomyces ghanaensis ATCC 14672.</title>
        <authorList>
            <consortium name="The Broad Institute Genome Sequencing Platform"/>
            <consortium name="Broad Institute Microbial Sequencing Center"/>
            <person name="Fischbach M."/>
            <person name="Ward D."/>
            <person name="Young S."/>
            <person name="Kodira C.D."/>
            <person name="Zeng Q."/>
            <person name="Koehrsen M."/>
            <person name="Godfrey P."/>
            <person name="Alvarado L."/>
            <person name="Berlin A.M."/>
            <person name="Borenstein D."/>
            <person name="Chen Z."/>
            <person name="Engels R."/>
            <person name="Freedman E."/>
            <person name="Gellesch M."/>
            <person name="Goldberg J."/>
            <person name="Griggs A."/>
            <person name="Gujja S."/>
            <person name="Heiman D.I."/>
            <person name="Hepburn T.A."/>
            <person name="Howarth C."/>
            <person name="Jen D."/>
            <person name="Larson L."/>
            <person name="Lewis B."/>
            <person name="Mehta T."/>
            <person name="Park D."/>
            <person name="Pearson M."/>
            <person name="Roberts A."/>
            <person name="Saif S."/>
            <person name="Shea T.D."/>
            <person name="Shenoy N."/>
            <person name="Sisk P."/>
            <person name="Stolte C."/>
            <person name="Sykes S.N."/>
            <person name="Walk T."/>
            <person name="White J."/>
            <person name="Yandava C."/>
            <person name="Straight P."/>
            <person name="Clardy J."/>
            <person name="Hung D."/>
            <person name="Kolter R."/>
            <person name="Mekalanos J."/>
            <person name="Walker S."/>
            <person name="Walsh C.T."/>
            <person name="Wieland B.L.C."/>
            <person name="Ilzarbe M."/>
            <person name="Galagan J."/>
            <person name="Nusbaum C."/>
            <person name="Birren B."/>
        </authorList>
    </citation>
    <scope>NUCLEOTIDE SEQUENCE [LARGE SCALE GENOMIC DNA]</scope>
    <source>
        <strain evidence="12">ATCC 14672 / DSM 40746 / JCM 4963 / KCTC 9882 / NRRL B-12104 / FH 1290</strain>
    </source>
</reference>
<feature type="transmembrane region" description="Helical" evidence="9">
    <location>
        <begin position="350"/>
        <end position="371"/>
    </location>
</feature>
<dbReference type="InterPro" id="IPR011701">
    <property type="entry name" value="MFS"/>
</dbReference>
<feature type="compositionally biased region" description="Low complexity" evidence="8">
    <location>
        <begin position="96"/>
        <end position="111"/>
    </location>
</feature>
<feature type="region of interest" description="Disordered" evidence="8">
    <location>
        <begin position="754"/>
        <end position="796"/>
    </location>
</feature>
<feature type="compositionally biased region" description="Basic residues" evidence="8">
    <location>
        <begin position="127"/>
        <end position="150"/>
    </location>
</feature>
<dbReference type="Gene3D" id="1.20.1250.20">
    <property type="entry name" value="MFS general substrate transporter like domains"/>
    <property type="match status" value="1"/>
</dbReference>
<dbReference type="PANTHER" id="PTHR42718">
    <property type="entry name" value="MAJOR FACILITATOR SUPERFAMILY MULTIDRUG TRANSPORTER MFSC"/>
    <property type="match status" value="1"/>
</dbReference>
<dbReference type="NCBIfam" id="TIGR00711">
    <property type="entry name" value="efflux_EmrB"/>
    <property type="match status" value="1"/>
</dbReference>
<dbReference type="SUPFAM" id="SSF103473">
    <property type="entry name" value="MFS general substrate transporter"/>
    <property type="match status" value="1"/>
</dbReference>
<dbReference type="PRINTS" id="PR01036">
    <property type="entry name" value="TCRTETB"/>
</dbReference>
<evidence type="ECO:0000256" key="7">
    <source>
        <dbReference type="ARBA" id="ARBA00023251"/>
    </source>
</evidence>
<dbReference type="InterPro" id="IPR036259">
    <property type="entry name" value="MFS_trans_sf"/>
</dbReference>
<dbReference type="Pfam" id="PF07690">
    <property type="entry name" value="MFS_1"/>
    <property type="match status" value="1"/>
</dbReference>
<evidence type="ECO:0000256" key="2">
    <source>
        <dbReference type="ARBA" id="ARBA00022448"/>
    </source>
</evidence>
<evidence type="ECO:0000256" key="3">
    <source>
        <dbReference type="ARBA" id="ARBA00022475"/>
    </source>
</evidence>
<dbReference type="InterPro" id="IPR004638">
    <property type="entry name" value="EmrB-like"/>
</dbReference>
<accession>D6A728</accession>
<keyword evidence="2" id="KW-0813">Transport</keyword>
<feature type="transmembrane region" description="Helical" evidence="9">
    <location>
        <begin position="470"/>
        <end position="493"/>
    </location>
</feature>
<dbReference type="eggNOG" id="COG0477">
    <property type="taxonomic scope" value="Bacteria"/>
</dbReference>
<feature type="transmembrane region" description="Helical" evidence="9">
    <location>
        <begin position="258"/>
        <end position="281"/>
    </location>
</feature>
<feature type="compositionally biased region" description="Basic and acidic residues" evidence="8">
    <location>
        <begin position="772"/>
        <end position="785"/>
    </location>
</feature>
<keyword evidence="5 9" id="KW-1133">Transmembrane helix</keyword>
<feature type="transmembrane region" description="Helical" evidence="9">
    <location>
        <begin position="411"/>
        <end position="431"/>
    </location>
</feature>
<evidence type="ECO:0000313" key="11">
    <source>
        <dbReference type="EMBL" id="EFE71854.2"/>
    </source>
</evidence>
<keyword evidence="3" id="KW-1003">Cell membrane</keyword>
<evidence type="ECO:0000256" key="5">
    <source>
        <dbReference type="ARBA" id="ARBA00022989"/>
    </source>
</evidence>
<sequence>MPPSSHTRFHRSTLSSLTSSIRAISVSSVPDRTTRLPAHAVPRPTAAVSKGGTTDSETAREGLKDTTTGFHPRVRHTHRTNENLSKVLGRLRSTPRQARNASTSSTSRSQRYVVGSVGTAESPVPRRSSRISRRRCRVRGPGRRSRRRTGRAGPLLRFAVLPAAPQARGPFGAPGGCRCLRGPALATGSTLSGPMPTESPECVDRHPSAFIASQIIGGSDDLKPGSSRLGGMMSERTTRSLQQAAGPGTGAESGGRGWTLAVVCVATFMLLLDLTVVNVALPDIRQAFDASFTSLQWVLDAYALGLAAVLLTAGSLADRLGRKRVFNFGFVVFLLASLACGLANDAVVLSVARGVQGLGGAVLFAIGPALIGQEYRGKDRGAAFGVFGGVVGLSIAFGPLIGGALTDGLSWRWIFLVNVPVGLIALAVSLLRMRESREESAPAVDWWGLVLFSGALTLLVLGLLRGEADGWGSAPIVAMFVGSALLLAVFGVVERRLGARAMLQLSLFRNVTFNGVSAVTLLCAAATMSAIFLLVSYVQNVLAFSPWETGLRFLPLTLTLFVAAAVAGSLTTRVPQRLLVGASLTLIAIGLVLVSLIGPDTSWTALLPSMLGIGLGMGLFNPPRASLSIAVVEPSKAGMASGISETFQQVGVAIGIAGFGAAFQSRVTDLFTESGVGRQLGPAAHEFGEAVAAGGGAEAVSRAPRELAPALDEAARTAFVDGLTDVMLICAAVAAVGAVVGFAFIRTRDLHESARMDAPDDGGRLTGAGGAKETESTEVPAEHSTSHGQVPTGGAL</sequence>
<evidence type="ECO:0000256" key="9">
    <source>
        <dbReference type="SAM" id="Phobius"/>
    </source>
</evidence>
<feature type="transmembrane region" description="Helical" evidence="9">
    <location>
        <begin position="301"/>
        <end position="318"/>
    </location>
</feature>
<feature type="region of interest" description="Disordered" evidence="8">
    <location>
        <begin position="29"/>
        <end position="152"/>
    </location>
</feature>
<evidence type="ECO:0000313" key="12">
    <source>
        <dbReference type="Proteomes" id="UP000003824"/>
    </source>
</evidence>
<evidence type="ECO:0000259" key="10">
    <source>
        <dbReference type="PROSITE" id="PS50850"/>
    </source>
</evidence>
<feature type="domain" description="Major facilitator superfamily (MFS) profile" evidence="10">
    <location>
        <begin position="259"/>
        <end position="749"/>
    </location>
</feature>